<comment type="caution">
    <text evidence="1">The sequence shown here is derived from an EMBL/GenBank/DDBJ whole genome shotgun (WGS) entry which is preliminary data.</text>
</comment>
<dbReference type="Proteomes" id="UP001055072">
    <property type="component" value="Unassembled WGS sequence"/>
</dbReference>
<organism evidence="1 2">
    <name type="scientific">Irpex rosettiformis</name>
    <dbReference type="NCBI Taxonomy" id="378272"/>
    <lineage>
        <taxon>Eukaryota</taxon>
        <taxon>Fungi</taxon>
        <taxon>Dikarya</taxon>
        <taxon>Basidiomycota</taxon>
        <taxon>Agaricomycotina</taxon>
        <taxon>Agaricomycetes</taxon>
        <taxon>Polyporales</taxon>
        <taxon>Irpicaceae</taxon>
        <taxon>Irpex</taxon>
    </lineage>
</organism>
<name>A0ACB8UDB6_9APHY</name>
<sequence>MFFTTFLYAFLALVGFVMAAPSSVHKGAATFFTPSIGACGKQSTSSDHIVAVSSQFFNSFPGAGANPNKNPICGKTLTVHFKGKSTKVTVVDSCPGCGLLDLDLSPAAFNDLASPDLGRIQVTWTGA</sequence>
<dbReference type="EMBL" id="MU274904">
    <property type="protein sequence ID" value="KAI0092377.1"/>
    <property type="molecule type" value="Genomic_DNA"/>
</dbReference>
<gene>
    <name evidence="1" type="ORF">BDY19DRAFT_929960</name>
</gene>
<evidence type="ECO:0000313" key="2">
    <source>
        <dbReference type="Proteomes" id="UP001055072"/>
    </source>
</evidence>
<protein>
    <submittedName>
        <fullName evidence="1">Loosenin</fullName>
    </submittedName>
</protein>
<accession>A0ACB8UDB6</accession>
<keyword evidence="2" id="KW-1185">Reference proteome</keyword>
<evidence type="ECO:0000313" key="1">
    <source>
        <dbReference type="EMBL" id="KAI0092377.1"/>
    </source>
</evidence>
<proteinExistence type="predicted"/>
<reference evidence="1" key="1">
    <citation type="journal article" date="2021" name="Environ. Microbiol.">
        <title>Gene family expansions and transcriptome signatures uncover fungal adaptations to wood decay.</title>
        <authorList>
            <person name="Hage H."/>
            <person name="Miyauchi S."/>
            <person name="Viragh M."/>
            <person name="Drula E."/>
            <person name="Min B."/>
            <person name="Chaduli D."/>
            <person name="Navarro D."/>
            <person name="Favel A."/>
            <person name="Norest M."/>
            <person name="Lesage-Meessen L."/>
            <person name="Balint B."/>
            <person name="Merenyi Z."/>
            <person name="de Eugenio L."/>
            <person name="Morin E."/>
            <person name="Martinez A.T."/>
            <person name="Baldrian P."/>
            <person name="Stursova M."/>
            <person name="Martinez M.J."/>
            <person name="Novotny C."/>
            <person name="Magnuson J.K."/>
            <person name="Spatafora J.W."/>
            <person name="Maurice S."/>
            <person name="Pangilinan J."/>
            <person name="Andreopoulos W."/>
            <person name="LaButti K."/>
            <person name="Hundley H."/>
            <person name="Na H."/>
            <person name="Kuo A."/>
            <person name="Barry K."/>
            <person name="Lipzen A."/>
            <person name="Henrissat B."/>
            <person name="Riley R."/>
            <person name="Ahrendt S."/>
            <person name="Nagy L.G."/>
            <person name="Grigoriev I.V."/>
            <person name="Martin F."/>
            <person name="Rosso M.N."/>
        </authorList>
    </citation>
    <scope>NUCLEOTIDE SEQUENCE</scope>
    <source>
        <strain evidence="1">CBS 384.51</strain>
    </source>
</reference>